<reference evidence="1 2" key="1">
    <citation type="journal article" date="2019" name="Int. J. Syst. Evol. Microbiol.">
        <title>The Global Catalogue of Microorganisms (GCM) 10K type strain sequencing project: providing services to taxonomists for standard genome sequencing and annotation.</title>
        <authorList>
            <consortium name="The Broad Institute Genomics Platform"/>
            <consortium name="The Broad Institute Genome Sequencing Center for Infectious Disease"/>
            <person name="Wu L."/>
            <person name="Ma J."/>
        </authorList>
    </citation>
    <scope>NUCLEOTIDE SEQUENCE [LARGE SCALE GENOMIC DNA]</scope>
    <source>
        <strain evidence="1 2">JCM 3325</strain>
    </source>
</reference>
<protein>
    <submittedName>
        <fullName evidence="1">Uncharacterized protein</fullName>
    </submittedName>
</protein>
<comment type="caution">
    <text evidence="1">The sequence shown here is derived from an EMBL/GenBank/DDBJ whole genome shotgun (WGS) entry which is preliminary data.</text>
</comment>
<dbReference type="Proteomes" id="UP001501231">
    <property type="component" value="Unassembled WGS sequence"/>
</dbReference>
<evidence type="ECO:0000313" key="2">
    <source>
        <dbReference type="Proteomes" id="UP001501231"/>
    </source>
</evidence>
<keyword evidence="2" id="KW-1185">Reference proteome</keyword>
<dbReference type="PROSITE" id="PS51257">
    <property type="entry name" value="PROKAR_LIPOPROTEIN"/>
    <property type="match status" value="1"/>
</dbReference>
<sequence length="60" mass="6179">MRVMGSHAISTICPGAAFPGAFGSVVVIGTVLSCGPAGRFWSLRSVQRARGPGYGRQRGS</sequence>
<gene>
    <name evidence="1" type="ORF">GCM10010191_85700</name>
</gene>
<evidence type="ECO:0000313" key="1">
    <source>
        <dbReference type="EMBL" id="GAA2453809.1"/>
    </source>
</evidence>
<organism evidence="1 2">
    <name type="scientific">Actinomadura vinacea</name>
    <dbReference type="NCBI Taxonomy" id="115336"/>
    <lineage>
        <taxon>Bacteria</taxon>
        <taxon>Bacillati</taxon>
        <taxon>Actinomycetota</taxon>
        <taxon>Actinomycetes</taxon>
        <taxon>Streptosporangiales</taxon>
        <taxon>Thermomonosporaceae</taxon>
        <taxon>Actinomadura</taxon>
    </lineage>
</organism>
<accession>A0ABN3KA43</accession>
<proteinExistence type="predicted"/>
<name>A0ABN3KA43_9ACTN</name>
<dbReference type="EMBL" id="BAAARW010000039">
    <property type="protein sequence ID" value="GAA2453809.1"/>
    <property type="molecule type" value="Genomic_DNA"/>
</dbReference>